<dbReference type="Pfam" id="PF00196">
    <property type="entry name" value="GerE"/>
    <property type="match status" value="1"/>
</dbReference>
<organism evidence="7 8">
    <name type="scientific">Nocardia jiangxiensis</name>
    <dbReference type="NCBI Taxonomy" id="282685"/>
    <lineage>
        <taxon>Bacteria</taxon>
        <taxon>Bacillati</taxon>
        <taxon>Actinomycetota</taxon>
        <taxon>Actinomycetes</taxon>
        <taxon>Mycobacteriales</taxon>
        <taxon>Nocardiaceae</taxon>
        <taxon>Nocardia</taxon>
    </lineage>
</organism>
<dbReference type="Pfam" id="PF00069">
    <property type="entry name" value="Pkinase"/>
    <property type="match status" value="1"/>
</dbReference>
<evidence type="ECO:0000256" key="1">
    <source>
        <dbReference type="ARBA" id="ARBA00022741"/>
    </source>
</evidence>
<dbReference type="Gene3D" id="3.40.50.300">
    <property type="entry name" value="P-loop containing nucleotide triphosphate hydrolases"/>
    <property type="match status" value="1"/>
</dbReference>
<dbReference type="SUPFAM" id="SSF48452">
    <property type="entry name" value="TPR-like"/>
    <property type="match status" value="1"/>
</dbReference>
<evidence type="ECO:0000259" key="5">
    <source>
        <dbReference type="PROSITE" id="PS50011"/>
    </source>
</evidence>
<keyword evidence="7" id="KW-0808">Transferase</keyword>
<dbReference type="InterPro" id="IPR016032">
    <property type="entry name" value="Sig_transdc_resp-reg_C-effctor"/>
</dbReference>
<protein>
    <submittedName>
        <fullName evidence="7">Protein kinase</fullName>
    </submittedName>
</protein>
<dbReference type="Gene3D" id="1.10.510.10">
    <property type="entry name" value="Transferase(Phosphotransferase) domain 1"/>
    <property type="match status" value="1"/>
</dbReference>
<feature type="domain" description="Protein kinase" evidence="5">
    <location>
        <begin position="26"/>
        <end position="284"/>
    </location>
</feature>
<dbReference type="SMART" id="SM00028">
    <property type="entry name" value="TPR"/>
    <property type="match status" value="3"/>
</dbReference>
<dbReference type="RefSeq" id="WP_387403966.1">
    <property type="nucleotide sequence ID" value="NZ_JBIAQY010000004.1"/>
</dbReference>
<reference evidence="7 8" key="1">
    <citation type="submission" date="2024-10" db="EMBL/GenBank/DDBJ databases">
        <title>The Natural Products Discovery Center: Release of the First 8490 Sequenced Strains for Exploring Actinobacteria Biosynthetic Diversity.</title>
        <authorList>
            <person name="Kalkreuter E."/>
            <person name="Kautsar S.A."/>
            <person name="Yang D."/>
            <person name="Bader C.D."/>
            <person name="Teijaro C.N."/>
            <person name="Fluegel L."/>
            <person name="Davis C.M."/>
            <person name="Simpson J.R."/>
            <person name="Lauterbach L."/>
            <person name="Steele A.D."/>
            <person name="Gui C."/>
            <person name="Meng S."/>
            <person name="Li G."/>
            <person name="Viehrig K."/>
            <person name="Ye F."/>
            <person name="Su P."/>
            <person name="Kiefer A.F."/>
            <person name="Nichols A."/>
            <person name="Cepeda A.J."/>
            <person name="Yan W."/>
            <person name="Fan B."/>
            <person name="Jiang Y."/>
            <person name="Adhikari A."/>
            <person name="Zheng C.-J."/>
            <person name="Schuster L."/>
            <person name="Cowan T.M."/>
            <person name="Smanski M.J."/>
            <person name="Chevrette M.G."/>
            <person name="De Carvalho L.P.S."/>
            <person name="Shen B."/>
        </authorList>
    </citation>
    <scope>NUCLEOTIDE SEQUENCE [LARGE SCALE GENOMIC DNA]</scope>
    <source>
        <strain evidence="7 8">NPDC002593</strain>
    </source>
</reference>
<dbReference type="InterPro" id="IPR000719">
    <property type="entry name" value="Prot_kinase_dom"/>
</dbReference>
<accession>A0ABW6RYU4</accession>
<dbReference type="InterPro" id="IPR011009">
    <property type="entry name" value="Kinase-like_dom_sf"/>
</dbReference>
<dbReference type="PROSITE" id="PS00108">
    <property type="entry name" value="PROTEIN_KINASE_ST"/>
    <property type="match status" value="1"/>
</dbReference>
<evidence type="ECO:0000313" key="7">
    <source>
        <dbReference type="EMBL" id="MFF3569202.1"/>
    </source>
</evidence>
<feature type="domain" description="HTH luxR-type" evidence="6">
    <location>
        <begin position="1029"/>
        <end position="1094"/>
    </location>
</feature>
<gene>
    <name evidence="7" type="ORF">ACFYXQ_15630</name>
</gene>
<dbReference type="PROSITE" id="PS50043">
    <property type="entry name" value="HTH_LUXR_2"/>
    <property type="match status" value="1"/>
</dbReference>
<dbReference type="PANTHER" id="PTHR47691">
    <property type="entry name" value="REGULATOR-RELATED"/>
    <property type="match status" value="1"/>
</dbReference>
<dbReference type="InterPro" id="IPR000792">
    <property type="entry name" value="Tscrpt_reg_LuxR_C"/>
</dbReference>
<dbReference type="InterPro" id="IPR011990">
    <property type="entry name" value="TPR-like_helical_dom_sf"/>
</dbReference>
<dbReference type="SUPFAM" id="SSF52540">
    <property type="entry name" value="P-loop containing nucleoside triphosphate hydrolases"/>
    <property type="match status" value="1"/>
</dbReference>
<keyword evidence="1 3" id="KW-0547">Nucleotide-binding</keyword>
<comment type="caution">
    <text evidence="7">The sequence shown here is derived from an EMBL/GenBank/DDBJ whole genome shotgun (WGS) entry which is preliminary data.</text>
</comment>
<dbReference type="InterPro" id="IPR019734">
    <property type="entry name" value="TPR_rpt"/>
</dbReference>
<dbReference type="SUPFAM" id="SSF46894">
    <property type="entry name" value="C-terminal effector domain of the bipartite response regulators"/>
    <property type="match status" value="1"/>
</dbReference>
<evidence type="ECO:0000256" key="4">
    <source>
        <dbReference type="SAM" id="MobiDB-lite"/>
    </source>
</evidence>
<name>A0ABW6RYU4_9NOCA</name>
<sequence>MGEIDAHRTQRDAMSAVSAELADAGFGNAYEIGSGGFGVVYRCTQIELDRTVAVKVLTADLEQDGKERFVREQRAMARLTGHPNVVGVLQVGTTASGLPYLVMPYYPQGSLDSRIRNSGPLPLQETLRVGVKLAGALETAHSLGILHRDVKPGNILITDYGEPALTDFGIARIADGFRTVTGVIEGSPAFTAPEVLSGDEPSRAADVYGLGATLFAALTGHAAFERRSGEQVVAQFLRITSQPVPNLRESGVDEDVSRVIEMAMARVPGERPTIAAFGAELQRMQARRGWPVDGMAIQPGSDTGGQTGPPVALKPASSDHASRPPAFGSGASRSGTLPLELTSFVDRRTEVTEVKNLLASFRLVTLTGIGGAGKTRLALRVAAGAQRDVADGVWLVSLGELRDGALLPAVIAAAVRLGLREQPVLEALIEYLAPRQLLLVLDNCEQIVDAAAQVAAALLTAGPRLRILATSRETLGVDGEAVLRVLPLSVPGRDRHPSLRGAPRYDAVTLFVERAAVAVPGFVLTDDNVAAVTEICRRVDGLPLAIELAAARLRALSPQQLLERLTDRFALLTRGSRNAPSRQQTLRWCIDWSYSLCTAAEQAAWTRLSVFVGSFELDAAQQVCKRDLDGEELLDVVSALVDKSILIREESESVVRFRMLGTLRDYGRDKLEDAGELVDLRRRHRDWCLELAEAAEADWSSPRQLDWIARLNREQPNVREALEFSLSDDEAGSDAGLSLVAALRLFWFARSQVAEARYWLDLALVGSAAVATGARAKALQGAAMAADIQGDSAAAAVWISEAQTLADRTEDVVVHAFTDFARGLHAIFSAEPQRAPAPLEAALAGFSAQGDIYGQVSTLLALGWAYELQEDSAAALPYDEKALAITESHDDSVNRESALWATAVARWHHGDRDHALDLLREALRLSRQQRDPLMVAPILEALAWLVDADGGAQRAAVLMGAAQTLSRAPGSSPVLLPQLAVHHDATERSARRALGPRRFQTEFHAGESMDIDAAIAFALEEQPLSPAPVARSSGELTKREREVADLVAEGLTNKAVASRLVISLRTAQGHVEHILAKLGFTSRTQIAAWVAEQRGSSS</sequence>
<dbReference type="InterPro" id="IPR036388">
    <property type="entry name" value="WH-like_DNA-bd_sf"/>
</dbReference>
<dbReference type="CDD" id="cd06170">
    <property type="entry name" value="LuxR_C_like"/>
    <property type="match status" value="1"/>
</dbReference>
<evidence type="ECO:0000256" key="3">
    <source>
        <dbReference type="PROSITE-ProRule" id="PRU10141"/>
    </source>
</evidence>
<dbReference type="CDD" id="cd14014">
    <property type="entry name" value="STKc_PknB_like"/>
    <property type="match status" value="1"/>
</dbReference>
<dbReference type="SMART" id="SM00220">
    <property type="entry name" value="S_TKc"/>
    <property type="match status" value="1"/>
</dbReference>
<dbReference type="EMBL" id="JBIAQY010000004">
    <property type="protein sequence ID" value="MFF3569202.1"/>
    <property type="molecule type" value="Genomic_DNA"/>
</dbReference>
<evidence type="ECO:0000259" key="6">
    <source>
        <dbReference type="PROSITE" id="PS50043"/>
    </source>
</evidence>
<dbReference type="InterPro" id="IPR058852">
    <property type="entry name" value="HTH_77"/>
</dbReference>
<evidence type="ECO:0000313" key="8">
    <source>
        <dbReference type="Proteomes" id="UP001601992"/>
    </source>
</evidence>
<feature type="binding site" evidence="3">
    <location>
        <position position="55"/>
    </location>
    <ligand>
        <name>ATP</name>
        <dbReference type="ChEBI" id="CHEBI:30616"/>
    </ligand>
</feature>
<dbReference type="GO" id="GO:0016301">
    <property type="term" value="F:kinase activity"/>
    <property type="evidence" value="ECO:0007669"/>
    <property type="project" value="UniProtKB-KW"/>
</dbReference>
<dbReference type="Gene3D" id="3.30.200.20">
    <property type="entry name" value="Phosphorylase Kinase, domain 1"/>
    <property type="match status" value="1"/>
</dbReference>
<dbReference type="InterPro" id="IPR008271">
    <property type="entry name" value="Ser/Thr_kinase_AS"/>
</dbReference>
<dbReference type="PANTHER" id="PTHR47691:SF3">
    <property type="entry name" value="HTH-TYPE TRANSCRIPTIONAL REGULATOR RV0890C-RELATED"/>
    <property type="match status" value="1"/>
</dbReference>
<dbReference type="SUPFAM" id="SSF56112">
    <property type="entry name" value="Protein kinase-like (PK-like)"/>
    <property type="match status" value="1"/>
</dbReference>
<dbReference type="Gene3D" id="1.10.10.10">
    <property type="entry name" value="Winged helix-like DNA-binding domain superfamily/Winged helix DNA-binding domain"/>
    <property type="match status" value="1"/>
</dbReference>
<dbReference type="InterPro" id="IPR017441">
    <property type="entry name" value="Protein_kinase_ATP_BS"/>
</dbReference>
<dbReference type="InterPro" id="IPR027417">
    <property type="entry name" value="P-loop_NTPase"/>
</dbReference>
<keyword evidence="2 3" id="KW-0067">ATP-binding</keyword>
<feature type="region of interest" description="Disordered" evidence="4">
    <location>
        <begin position="293"/>
        <end position="334"/>
    </location>
</feature>
<dbReference type="PROSITE" id="PS50011">
    <property type="entry name" value="PROTEIN_KINASE_DOM"/>
    <property type="match status" value="1"/>
</dbReference>
<dbReference type="Proteomes" id="UP001601992">
    <property type="component" value="Unassembled WGS sequence"/>
</dbReference>
<keyword evidence="7" id="KW-0418">Kinase</keyword>
<evidence type="ECO:0000256" key="2">
    <source>
        <dbReference type="ARBA" id="ARBA00022840"/>
    </source>
</evidence>
<dbReference type="Pfam" id="PF25872">
    <property type="entry name" value="HTH_77"/>
    <property type="match status" value="1"/>
</dbReference>
<dbReference type="PRINTS" id="PR00364">
    <property type="entry name" value="DISEASERSIST"/>
</dbReference>
<proteinExistence type="predicted"/>
<keyword evidence="8" id="KW-1185">Reference proteome</keyword>
<dbReference type="Gene3D" id="1.25.40.10">
    <property type="entry name" value="Tetratricopeptide repeat domain"/>
    <property type="match status" value="1"/>
</dbReference>
<dbReference type="PROSITE" id="PS00107">
    <property type="entry name" value="PROTEIN_KINASE_ATP"/>
    <property type="match status" value="1"/>
</dbReference>
<dbReference type="PRINTS" id="PR00038">
    <property type="entry name" value="HTHLUXR"/>
</dbReference>
<dbReference type="SMART" id="SM00421">
    <property type="entry name" value="HTH_LUXR"/>
    <property type="match status" value="1"/>
</dbReference>